<dbReference type="Proteomes" id="UP000464657">
    <property type="component" value="Chromosome"/>
</dbReference>
<dbReference type="AlphaFoldDB" id="A0A7L4ZM91"/>
<dbReference type="EMBL" id="CP019288">
    <property type="protein sequence ID" value="QHI37641.1"/>
    <property type="molecule type" value="Genomic_DNA"/>
</dbReference>
<sequence>MKFYQIYFNVNMILALYTNIHARNRTKISR</sequence>
<gene>
    <name evidence="1" type="ORF">IMCC3317_30220</name>
</gene>
<name>A0A7L4ZM91_9FLAO</name>
<reference evidence="1 2" key="1">
    <citation type="journal article" date="2013" name="Int. J. Syst. Evol. Microbiol.">
        <title>Kordia antarctica sp. nov., isolated from Antarctic seawater.</title>
        <authorList>
            <person name="Baek K."/>
            <person name="Choi A."/>
            <person name="Kang I."/>
            <person name="Lee K."/>
            <person name="Cho J.C."/>
        </authorList>
    </citation>
    <scope>NUCLEOTIDE SEQUENCE [LARGE SCALE GENOMIC DNA]</scope>
    <source>
        <strain evidence="1 2">IMCC3317</strain>
    </source>
</reference>
<dbReference type="KEGG" id="kan:IMCC3317_30220"/>
<protein>
    <submittedName>
        <fullName evidence="1">Uncharacterized protein</fullName>
    </submittedName>
</protein>
<proteinExistence type="predicted"/>
<accession>A0A7L4ZM91</accession>
<organism evidence="1 2">
    <name type="scientific">Kordia antarctica</name>
    <dbReference type="NCBI Taxonomy" id="1218801"/>
    <lineage>
        <taxon>Bacteria</taxon>
        <taxon>Pseudomonadati</taxon>
        <taxon>Bacteroidota</taxon>
        <taxon>Flavobacteriia</taxon>
        <taxon>Flavobacteriales</taxon>
        <taxon>Flavobacteriaceae</taxon>
        <taxon>Kordia</taxon>
    </lineage>
</organism>
<evidence type="ECO:0000313" key="2">
    <source>
        <dbReference type="Proteomes" id="UP000464657"/>
    </source>
</evidence>
<evidence type="ECO:0000313" key="1">
    <source>
        <dbReference type="EMBL" id="QHI37641.1"/>
    </source>
</evidence>
<keyword evidence="2" id="KW-1185">Reference proteome</keyword>